<dbReference type="Gene3D" id="1.10.10.10">
    <property type="entry name" value="Winged helix-like DNA-binding domain superfamily/Winged helix DNA-binding domain"/>
    <property type="match status" value="1"/>
</dbReference>
<dbReference type="SUPFAM" id="SSF88946">
    <property type="entry name" value="Sigma2 domain of RNA polymerase sigma factors"/>
    <property type="match status" value="1"/>
</dbReference>
<dbReference type="Pfam" id="PF04542">
    <property type="entry name" value="Sigma70_r2"/>
    <property type="match status" value="1"/>
</dbReference>
<dbReference type="GO" id="GO:0006352">
    <property type="term" value="P:DNA-templated transcription initiation"/>
    <property type="evidence" value="ECO:0007669"/>
    <property type="project" value="InterPro"/>
</dbReference>
<proteinExistence type="inferred from homology"/>
<keyword evidence="5" id="KW-0804">Transcription</keyword>
<dbReference type="GO" id="GO:0016987">
    <property type="term" value="F:sigma factor activity"/>
    <property type="evidence" value="ECO:0007669"/>
    <property type="project" value="UniProtKB-KW"/>
</dbReference>
<evidence type="ECO:0000256" key="1">
    <source>
        <dbReference type="ARBA" id="ARBA00010641"/>
    </source>
</evidence>
<dbReference type="PANTHER" id="PTHR43133:SF8">
    <property type="entry name" value="RNA POLYMERASE SIGMA FACTOR HI_1459-RELATED"/>
    <property type="match status" value="1"/>
</dbReference>
<dbReference type="RefSeq" id="WP_125085227.1">
    <property type="nucleotide sequence ID" value="NZ_CP034248.1"/>
</dbReference>
<evidence type="ECO:0000313" key="9">
    <source>
        <dbReference type="Proteomes" id="UP000273145"/>
    </source>
</evidence>
<dbReference type="SUPFAM" id="SSF88659">
    <property type="entry name" value="Sigma3 and sigma4 domains of RNA polymerase sigma factors"/>
    <property type="match status" value="1"/>
</dbReference>
<feature type="domain" description="RNA polymerase sigma factor 70 region 4 type 2" evidence="7">
    <location>
        <begin position="127"/>
        <end position="175"/>
    </location>
</feature>
<keyword evidence="2" id="KW-0805">Transcription regulation</keyword>
<feature type="domain" description="RNA polymerase sigma-70 region 2" evidence="6">
    <location>
        <begin position="27"/>
        <end position="91"/>
    </location>
</feature>
<dbReference type="InterPro" id="IPR013324">
    <property type="entry name" value="RNA_pol_sigma_r3/r4-like"/>
</dbReference>
<evidence type="ECO:0000256" key="2">
    <source>
        <dbReference type="ARBA" id="ARBA00023015"/>
    </source>
</evidence>
<accession>A0A3S8S1S8</accession>
<keyword evidence="9" id="KW-1185">Reference proteome</keyword>
<dbReference type="Proteomes" id="UP000273145">
    <property type="component" value="Chromosome"/>
</dbReference>
<dbReference type="PANTHER" id="PTHR43133">
    <property type="entry name" value="RNA POLYMERASE ECF-TYPE SIGMA FACTO"/>
    <property type="match status" value="1"/>
</dbReference>
<dbReference type="GO" id="GO:0003677">
    <property type="term" value="F:DNA binding"/>
    <property type="evidence" value="ECO:0007669"/>
    <property type="project" value="UniProtKB-KW"/>
</dbReference>
<dbReference type="InterPro" id="IPR013325">
    <property type="entry name" value="RNA_pol_sigma_r2"/>
</dbReference>
<sequence length="204" mass="24264">MSERLKWLLVADFNDLAENVQEEIYYAFYDLVYGSVYYIVKDHQTTEDIIQEAFLKVVDNKPAFDSEVGMKSWLKVVTRNTAINFLRKSKKYRNHLDTDSVYIEIDPFINSACSVETMVETKLMEEAIVEHLKKLKPEYRLLMEYRWKLGLSYKEIAERLNVSEDVVRQRLHRTREGIKKMLFKEWGDHIETKQSPRTRISRGV</sequence>
<dbReference type="InterPro" id="IPR039425">
    <property type="entry name" value="RNA_pol_sigma-70-like"/>
</dbReference>
<dbReference type="Pfam" id="PF08281">
    <property type="entry name" value="Sigma70_r4_2"/>
    <property type="match status" value="1"/>
</dbReference>
<dbReference type="KEGG" id="plen:EIM92_15780"/>
<evidence type="ECO:0000256" key="5">
    <source>
        <dbReference type="ARBA" id="ARBA00023163"/>
    </source>
</evidence>
<dbReference type="InterPro" id="IPR014284">
    <property type="entry name" value="RNA_pol_sigma-70_dom"/>
</dbReference>
<keyword evidence="3" id="KW-0731">Sigma factor</keyword>
<dbReference type="InterPro" id="IPR007627">
    <property type="entry name" value="RNA_pol_sigma70_r2"/>
</dbReference>
<dbReference type="InterPro" id="IPR013249">
    <property type="entry name" value="RNA_pol_sigma70_r4_t2"/>
</dbReference>
<dbReference type="NCBIfam" id="TIGR02937">
    <property type="entry name" value="sigma70-ECF"/>
    <property type="match status" value="1"/>
</dbReference>
<evidence type="ECO:0000256" key="4">
    <source>
        <dbReference type="ARBA" id="ARBA00023125"/>
    </source>
</evidence>
<dbReference type="AlphaFoldDB" id="A0A3S8S1S8"/>
<evidence type="ECO:0000256" key="3">
    <source>
        <dbReference type="ARBA" id="ARBA00023082"/>
    </source>
</evidence>
<dbReference type="InterPro" id="IPR036388">
    <property type="entry name" value="WH-like_DNA-bd_sf"/>
</dbReference>
<evidence type="ECO:0000259" key="6">
    <source>
        <dbReference type="Pfam" id="PF04542"/>
    </source>
</evidence>
<comment type="similarity">
    <text evidence="1">Belongs to the sigma-70 factor family. ECF subfamily.</text>
</comment>
<dbReference type="CDD" id="cd06171">
    <property type="entry name" value="Sigma70_r4"/>
    <property type="match status" value="1"/>
</dbReference>
<evidence type="ECO:0000313" key="8">
    <source>
        <dbReference type="EMBL" id="AZK49085.1"/>
    </source>
</evidence>
<organism evidence="8 9">
    <name type="scientific">Paenibacillus lentus</name>
    <dbReference type="NCBI Taxonomy" id="1338368"/>
    <lineage>
        <taxon>Bacteria</taxon>
        <taxon>Bacillati</taxon>
        <taxon>Bacillota</taxon>
        <taxon>Bacilli</taxon>
        <taxon>Bacillales</taxon>
        <taxon>Paenibacillaceae</taxon>
        <taxon>Paenibacillus</taxon>
    </lineage>
</organism>
<evidence type="ECO:0000259" key="7">
    <source>
        <dbReference type="Pfam" id="PF08281"/>
    </source>
</evidence>
<protein>
    <submittedName>
        <fullName evidence="8">Sigma-70 family RNA polymerase sigma factor</fullName>
    </submittedName>
</protein>
<dbReference type="EMBL" id="CP034248">
    <property type="protein sequence ID" value="AZK49085.1"/>
    <property type="molecule type" value="Genomic_DNA"/>
</dbReference>
<dbReference type="OrthoDB" id="2657224at2"/>
<gene>
    <name evidence="8" type="ORF">EIM92_15780</name>
</gene>
<reference evidence="8 9" key="1">
    <citation type="submission" date="2018-11" db="EMBL/GenBank/DDBJ databases">
        <title>Genome sequencing of Paenibacillus lentus DSM25539(T).</title>
        <authorList>
            <person name="Kook J.-K."/>
            <person name="Park S.-N."/>
            <person name="Lim Y.K."/>
        </authorList>
    </citation>
    <scope>NUCLEOTIDE SEQUENCE [LARGE SCALE GENOMIC DNA]</scope>
    <source>
        <strain evidence="8 9">DSM 25539</strain>
    </source>
</reference>
<dbReference type="Gene3D" id="1.10.1740.10">
    <property type="match status" value="1"/>
</dbReference>
<name>A0A3S8S1S8_9BACL</name>
<keyword evidence="4" id="KW-0238">DNA-binding</keyword>